<dbReference type="PANTHER" id="PTHR15492">
    <property type="entry name" value="CYCLIN D1-BINDING PROTEIN 1"/>
    <property type="match status" value="1"/>
</dbReference>
<dbReference type="RefSeq" id="XP_043049315.1">
    <property type="nucleotide sequence ID" value="XM_043191303.1"/>
</dbReference>
<dbReference type="Pfam" id="PF13324">
    <property type="entry name" value="GCIP_N"/>
    <property type="match status" value="1"/>
</dbReference>
<dbReference type="AlphaFoldDB" id="A0A9P8AHV5"/>
<dbReference type="GeneID" id="66113833"/>
<dbReference type="InterPro" id="IPR049317">
    <property type="entry name" value="GCIP-like_N"/>
</dbReference>
<proteinExistence type="predicted"/>
<gene>
    <name evidence="2" type="ORF">KQ657_000459</name>
</gene>
<dbReference type="Proteomes" id="UP000790833">
    <property type="component" value="Unassembled WGS sequence"/>
</dbReference>
<evidence type="ECO:0000313" key="2">
    <source>
        <dbReference type="EMBL" id="KAG7193767.1"/>
    </source>
</evidence>
<dbReference type="OrthoDB" id="4088536at2759"/>
<reference evidence="2" key="1">
    <citation type="submission" date="2021-03" db="EMBL/GenBank/DDBJ databases">
        <authorList>
            <person name="Palmer J.M."/>
        </authorList>
    </citation>
    <scope>NUCLEOTIDE SEQUENCE</scope>
    <source>
        <strain evidence="2">ARV_011</strain>
    </source>
</reference>
<evidence type="ECO:0000259" key="1">
    <source>
        <dbReference type="Pfam" id="PF13324"/>
    </source>
</evidence>
<feature type="domain" description="Cyclin-D1-binding protein 1-like N-terminal" evidence="1">
    <location>
        <begin position="46"/>
        <end position="216"/>
    </location>
</feature>
<dbReference type="Gene3D" id="1.20.1410.10">
    <property type="entry name" value="I/LWEQ domain"/>
    <property type="match status" value="1"/>
</dbReference>
<dbReference type="EMBL" id="JAHMUF010000010">
    <property type="protein sequence ID" value="KAG7193767.1"/>
    <property type="molecule type" value="Genomic_DNA"/>
</dbReference>
<comment type="caution">
    <text evidence="2">The sequence shown here is derived from an EMBL/GenBank/DDBJ whole genome shotgun (WGS) entry which is preliminary data.</text>
</comment>
<sequence length="381" mass="42587">MAKTIEDVKERLEAFQGILSFWNKSLRESTPNEQVGKAKVVNPLEEVNKLAKLIKAHSTKTGIAFSSATIGKHCDAGYDCIQKLSESMMFMLQIRFELNPTEMSQLHYDEVFQLIISLFEASTSFSTELIKLVDEVEAAKDGGNDNEAAAGSDKLDNTTEGTIDSGRLVSVGRMWSICDELVLVVQGGKVAVLSKKLKQSIALIDDGLEEFAEWTENPDSFDIEDPFGFSDEFDSDEEDDTRVPTHEVNESDDEDDKTELLAFAKVWLQNIKLIKLLLNSLAKSLSSATKGQVIDTIYKTQLNVVGLIDKLIVDLMMDQVIDDEIEGYGKEIGSNCFKIVKITKDVNKQNESKVKWCTAWEAKFTDNNNKNNKNNNNNNNN</sequence>
<evidence type="ECO:0000313" key="3">
    <source>
        <dbReference type="Proteomes" id="UP000790833"/>
    </source>
</evidence>
<organism evidence="2 3">
    <name type="scientific">Scheffersomyces spartinae</name>
    <dbReference type="NCBI Taxonomy" id="45513"/>
    <lineage>
        <taxon>Eukaryota</taxon>
        <taxon>Fungi</taxon>
        <taxon>Dikarya</taxon>
        <taxon>Ascomycota</taxon>
        <taxon>Saccharomycotina</taxon>
        <taxon>Pichiomycetes</taxon>
        <taxon>Debaryomycetaceae</taxon>
        <taxon>Scheffersomyces</taxon>
    </lineage>
</organism>
<keyword evidence="3" id="KW-1185">Reference proteome</keyword>
<dbReference type="GO" id="GO:0005634">
    <property type="term" value="C:nucleus"/>
    <property type="evidence" value="ECO:0007669"/>
    <property type="project" value="TreeGrafter"/>
</dbReference>
<name>A0A9P8AHV5_9ASCO</name>
<protein>
    <recommendedName>
        <fullName evidence="1">Cyclin-D1-binding protein 1-like N-terminal domain-containing protein</fullName>
    </recommendedName>
</protein>
<accession>A0A9P8AHV5</accession>
<dbReference type="PANTHER" id="PTHR15492:SF1">
    <property type="entry name" value="CYCLIN-D1-BINDING PROTEIN 1"/>
    <property type="match status" value="1"/>
</dbReference>
<dbReference type="InterPro" id="IPR026907">
    <property type="entry name" value="GCIP-like"/>
</dbReference>